<evidence type="ECO:0000313" key="2">
    <source>
        <dbReference type="EMBL" id="XBS69421.1"/>
    </source>
</evidence>
<dbReference type="EMBL" id="CP157947">
    <property type="protein sequence ID" value="XBS69421.1"/>
    <property type="molecule type" value="Genomic_DNA"/>
</dbReference>
<dbReference type="Pfam" id="PF20178">
    <property type="entry name" value="ToxA_N"/>
    <property type="match status" value="1"/>
</dbReference>
<gene>
    <name evidence="2" type="ORF">ABK905_23910</name>
</gene>
<feature type="domain" description="Dermonecrotic toxin N-terminal" evidence="1">
    <location>
        <begin position="38"/>
        <end position="283"/>
    </location>
</feature>
<proteinExistence type="predicted"/>
<reference evidence="2" key="1">
    <citation type="submission" date="2024-06" db="EMBL/GenBank/DDBJ databases">
        <authorList>
            <person name="Coelho C."/>
            <person name="Bento M."/>
            <person name="Garcia E."/>
            <person name="Camelo A."/>
            <person name="Brandao I."/>
            <person name="Espirito Santo C."/>
            <person name="Trovao J."/>
            <person name="Verissimo A."/>
            <person name="Costa J."/>
            <person name="Tiago I."/>
        </authorList>
    </citation>
    <scope>NUCLEOTIDE SEQUENCE</scope>
    <source>
        <strain evidence="2">KWT182</strain>
    </source>
</reference>
<protein>
    <submittedName>
        <fullName evidence="2">DUF6543 domain-containing protein</fullName>
    </submittedName>
</protein>
<dbReference type="SUPFAM" id="SSF56399">
    <property type="entry name" value="ADP-ribosylation"/>
    <property type="match status" value="1"/>
</dbReference>
<accession>A0AAU7QB13</accession>
<dbReference type="InterPro" id="IPR046673">
    <property type="entry name" value="ToxA_N"/>
</dbReference>
<sequence length="1118" mass="128125">MMWEKKDLSLRIVPEKITPLWHPTKKESIEAFFYTYKKNYPDLYKVAALEIKKAIAKDTGLSIDPDKTYFHRFTSAENDRATVTGWRHDCAKPIESRTLTECVLYNFSADARDNMDVVDQMTGIYNVSASSTSSFGSENQVPIKPSTVARLVIEMDFFNLYIDKLNKYWQTDIPEYIFLAQTLLELSQPAHSNKKYAEFYLQAFNLSPKINNTLKKYLFDINGFYASDIIILSFEEDLHYSMYVPGEHGGIFNFRSLEAMNTWFINNCKKKNNRQIIASHFAISDRQDGSFLEGIDSWLRFFGEDADAINYLNKIWLKRTEITDDLARFIVMQQKNRALSDADNLIKSNAEVRRDMAIKYFSIMNMLLPNPVTPFVSLGLDIDKMVNGDDEFERKEAAHMVLGDGINVALIAMGGLLEGRMSIAYDMGTDYRLGAIPLSEQLKNEMYNIEYAARQTSRESFAFNNTLLNSTQSGIDYDVIFNKKLLSDFTQLNIKGVELSRLNLSTVNEFGMLHDTAGAQYLKVGNKVYHARPIGHPGYYFMGEKNDIGIIFNKKLKRYRLIDLKKLRPTYAVPCRLARTITMIGNRLCLPQFSPQIRRILSRHTETNSVYDYNELSIAYDKNKNLFRDRTYNQKYILFSNRYFPVKEIENGLVIYKPSENWRGERLARAYFSLENRQTYLISRMERIGEIFSQALTEPKLLKMTNKQPLDAIERQALVDFQYKNMREVNEAMHKSLSPQHRPVVIASDLSRQIKNIHSALAKLKPAQCNVIKIGRMQKSEFLKLKTNDVFMSEGFMLAGFKKAARKDISLYWDAEDIPVEFSLQLKNRGYPINPDAEDALDIAILVKDNTFFKTTDIQGLKVYLKEISSSDVNKYATGFADIRPLGVDVFNEGMDSLKKEAFLMQKLLKNKYSGLHNAPEYSERYLKLLQDLAEKQIFSSALEEYTESGSDLINNWLRFGIKPTNAAVLSADEEAAELLSDYEKMHDFDGYAFRAVEYPAGIYGQSVQTGDIVMDKGFMSASALPVNCIGWKESWTRQFSKIRGDRIIVIFDKDVPKKIAGTGFLIDHILIKPRTPLKVVSITPADDLKGKPVYIVCVNRARNAASVKDIFTGKTLT</sequence>
<evidence type="ECO:0000259" key="1">
    <source>
        <dbReference type="Pfam" id="PF20178"/>
    </source>
</evidence>
<dbReference type="AlphaFoldDB" id="A0AAU7QB13"/>
<organism evidence="2">
    <name type="scientific">Acerihabitans sp. KWT182</name>
    <dbReference type="NCBI Taxonomy" id="3157919"/>
    <lineage>
        <taxon>Bacteria</taxon>
        <taxon>Pseudomonadati</taxon>
        <taxon>Pseudomonadota</taxon>
        <taxon>Gammaproteobacteria</taxon>
        <taxon>Enterobacterales</taxon>
        <taxon>Pectobacteriaceae</taxon>
        <taxon>Acerihabitans</taxon>
    </lineage>
</organism>
<dbReference type="Gene3D" id="3.90.176.10">
    <property type="entry name" value="Toxin ADP-ribosyltransferase, Chain A, domain 1"/>
    <property type="match status" value="1"/>
</dbReference>
<name>A0AAU7QB13_9GAMM</name>